<evidence type="ECO:0000313" key="7">
    <source>
        <dbReference type="Proteomes" id="UP000270261"/>
    </source>
</evidence>
<keyword evidence="7" id="KW-1185">Reference proteome</keyword>
<comment type="caution">
    <text evidence="6">The sequence shown here is derived from an EMBL/GenBank/DDBJ whole genome shotgun (WGS) entry which is preliminary data.</text>
</comment>
<keyword evidence="3" id="KW-0804">Transcription</keyword>
<evidence type="ECO:0000256" key="3">
    <source>
        <dbReference type="ARBA" id="ARBA00023163"/>
    </source>
</evidence>
<dbReference type="PROSITE" id="PS01124">
    <property type="entry name" value="HTH_ARAC_FAMILY_2"/>
    <property type="match status" value="1"/>
</dbReference>
<dbReference type="GO" id="GO:0005829">
    <property type="term" value="C:cytosol"/>
    <property type="evidence" value="ECO:0007669"/>
    <property type="project" value="TreeGrafter"/>
</dbReference>
<dbReference type="InterPro" id="IPR018060">
    <property type="entry name" value="HTH_AraC"/>
</dbReference>
<feature type="region of interest" description="Disordered" evidence="4">
    <location>
        <begin position="1"/>
        <end position="30"/>
    </location>
</feature>
<gene>
    <name evidence="6" type="ORF">EHV23_10020</name>
</gene>
<evidence type="ECO:0000259" key="5">
    <source>
        <dbReference type="PROSITE" id="PS01124"/>
    </source>
</evidence>
<dbReference type="Proteomes" id="UP000270261">
    <property type="component" value="Unassembled WGS sequence"/>
</dbReference>
<feature type="domain" description="HTH araC/xylS-type" evidence="5">
    <location>
        <begin position="253"/>
        <end position="350"/>
    </location>
</feature>
<protein>
    <submittedName>
        <fullName evidence="6">AraC family transcriptional regulator</fullName>
    </submittedName>
</protein>
<dbReference type="GO" id="GO:0000976">
    <property type="term" value="F:transcription cis-regulatory region binding"/>
    <property type="evidence" value="ECO:0007669"/>
    <property type="project" value="TreeGrafter"/>
</dbReference>
<evidence type="ECO:0000256" key="2">
    <source>
        <dbReference type="ARBA" id="ARBA00023125"/>
    </source>
</evidence>
<dbReference type="GO" id="GO:0003700">
    <property type="term" value="F:DNA-binding transcription factor activity"/>
    <property type="evidence" value="ECO:0007669"/>
    <property type="project" value="InterPro"/>
</dbReference>
<evidence type="ECO:0000256" key="4">
    <source>
        <dbReference type="SAM" id="MobiDB-lite"/>
    </source>
</evidence>
<sequence length="352" mass="37393">MTRSRTRQPVKPDPSSSTAAPVPVPQLPAAPEPSSCVKSVCQAGLPDGTLQQQLQALLDSEAAASCVHASARMAHTVRAVDVLQPALSIVLEGCKTVHCADCDGKLPPGGMLVMCAGARLDVQHQPDVQTGRYRALMVPLCDEVLTAARLLLGTGFPPVTTASAPAVTGSTGQEVAYGIFTAVPPADQISSPGPWIYTAVADDHAPALLRWAHTLLQGDYAGARAALAALVIALVQRRGLRRLVLPQAPTLAHQVREQVLATPARHWQSRDFEALLGLSGATLRRRLAAEHTSLRELLAEVRLGLSLNLLYGTHLPLKTVAARVGYRSPDAFVRAFRARFGLEPSQLGREAD</sequence>
<dbReference type="PANTHER" id="PTHR47894">
    <property type="entry name" value="HTH-TYPE TRANSCRIPTIONAL REGULATOR GADX"/>
    <property type="match status" value="1"/>
</dbReference>
<dbReference type="InterPro" id="IPR009057">
    <property type="entry name" value="Homeodomain-like_sf"/>
</dbReference>
<keyword evidence="2" id="KW-0238">DNA-binding</keyword>
<organism evidence="6 7">
    <name type="scientific">Lautropia dentalis</name>
    <dbReference type="NCBI Taxonomy" id="2490857"/>
    <lineage>
        <taxon>Bacteria</taxon>
        <taxon>Pseudomonadati</taxon>
        <taxon>Pseudomonadota</taxon>
        <taxon>Betaproteobacteria</taxon>
        <taxon>Burkholderiales</taxon>
        <taxon>Burkholderiaceae</taxon>
        <taxon>Lautropia</taxon>
    </lineage>
</organism>
<reference evidence="6 7" key="1">
    <citation type="submission" date="2018-11" db="EMBL/GenBank/DDBJ databases">
        <title>Genome sequencing of Lautropia sp. KCOM 2505 (= ChDC F240).</title>
        <authorList>
            <person name="Kook J.-K."/>
            <person name="Park S.-N."/>
            <person name="Lim Y.K."/>
        </authorList>
    </citation>
    <scope>NUCLEOTIDE SEQUENCE [LARGE SCALE GENOMIC DNA]</scope>
    <source>
        <strain evidence="6 7">KCOM 2505</strain>
    </source>
</reference>
<name>A0A3R8LLG1_9BURK</name>
<dbReference type="SMART" id="SM00342">
    <property type="entry name" value="HTH_ARAC"/>
    <property type="match status" value="1"/>
</dbReference>
<dbReference type="PANTHER" id="PTHR47894:SF4">
    <property type="entry name" value="HTH-TYPE TRANSCRIPTIONAL REGULATOR GADX"/>
    <property type="match status" value="1"/>
</dbReference>
<dbReference type="Gene3D" id="1.10.10.60">
    <property type="entry name" value="Homeodomain-like"/>
    <property type="match status" value="1"/>
</dbReference>
<evidence type="ECO:0000256" key="1">
    <source>
        <dbReference type="ARBA" id="ARBA00023015"/>
    </source>
</evidence>
<dbReference type="OrthoDB" id="9178898at2"/>
<dbReference type="RefSeq" id="WP_125095950.1">
    <property type="nucleotide sequence ID" value="NZ_RRUE01000002.1"/>
</dbReference>
<dbReference type="SUPFAM" id="SSF46689">
    <property type="entry name" value="Homeodomain-like"/>
    <property type="match status" value="1"/>
</dbReference>
<keyword evidence="1" id="KW-0805">Transcription regulation</keyword>
<accession>A0A3R8LLG1</accession>
<dbReference type="EMBL" id="RRUE01000002">
    <property type="protein sequence ID" value="RRN43746.1"/>
    <property type="molecule type" value="Genomic_DNA"/>
</dbReference>
<dbReference type="Pfam" id="PF12833">
    <property type="entry name" value="HTH_18"/>
    <property type="match status" value="1"/>
</dbReference>
<evidence type="ECO:0000313" key="6">
    <source>
        <dbReference type="EMBL" id="RRN43746.1"/>
    </source>
</evidence>
<proteinExistence type="predicted"/>
<dbReference type="AlphaFoldDB" id="A0A3R8LLG1"/>